<dbReference type="Pfam" id="PF22936">
    <property type="entry name" value="Pol_BBD"/>
    <property type="match status" value="1"/>
</dbReference>
<sequence>MDRKPYDTRDLIKLFRAIYREIDPKQSIIRKKQKRRQSRPLFLLINDYTYTDARTIGIGARTDNPKEDPVNIYFLTQSPQISAEVFLILDTRASRHIYNDKSRFISLEPYEITLATGDSSTEVIIRGTVKLIGRNPKIGKKRVISLSNILYSPGFHTNLCQKSNYIINTDNRPIYESLAFRRTRGSRISLYTRYTIIREATRSEGFSKPLISLFRLPVAYNSHRWISHFVIKDIRFHWISTHELKSSYQLAINQFV</sequence>
<reference evidence="2" key="1">
    <citation type="submission" date="2022-12" db="EMBL/GenBank/DDBJ databases">
        <authorList>
            <person name="Petersen C."/>
        </authorList>
    </citation>
    <scope>NUCLEOTIDE SEQUENCE</scope>
    <source>
        <strain evidence="2">IBT 21472</strain>
    </source>
</reference>
<organism evidence="2 3">
    <name type="scientific">Penicillium atrosanguineum</name>
    <dbReference type="NCBI Taxonomy" id="1132637"/>
    <lineage>
        <taxon>Eukaryota</taxon>
        <taxon>Fungi</taxon>
        <taxon>Dikarya</taxon>
        <taxon>Ascomycota</taxon>
        <taxon>Pezizomycotina</taxon>
        <taxon>Eurotiomycetes</taxon>
        <taxon>Eurotiomycetidae</taxon>
        <taxon>Eurotiales</taxon>
        <taxon>Aspergillaceae</taxon>
        <taxon>Penicillium</taxon>
    </lineage>
</organism>
<evidence type="ECO:0000313" key="3">
    <source>
        <dbReference type="Proteomes" id="UP001147746"/>
    </source>
</evidence>
<dbReference type="AlphaFoldDB" id="A0A9W9Q7F9"/>
<dbReference type="EMBL" id="JAPZBO010000002">
    <property type="protein sequence ID" value="KAJ5325103.1"/>
    <property type="molecule type" value="Genomic_DNA"/>
</dbReference>
<dbReference type="Proteomes" id="UP001147746">
    <property type="component" value="Unassembled WGS sequence"/>
</dbReference>
<reference evidence="2" key="2">
    <citation type="journal article" date="2023" name="IMA Fungus">
        <title>Comparative genomic study of the Penicillium genus elucidates a diverse pangenome and 15 lateral gene transfer events.</title>
        <authorList>
            <person name="Petersen C."/>
            <person name="Sorensen T."/>
            <person name="Nielsen M.R."/>
            <person name="Sondergaard T.E."/>
            <person name="Sorensen J.L."/>
            <person name="Fitzpatrick D.A."/>
            <person name="Frisvad J.C."/>
            <person name="Nielsen K.L."/>
        </authorList>
    </citation>
    <scope>NUCLEOTIDE SEQUENCE</scope>
    <source>
        <strain evidence="2">IBT 21472</strain>
    </source>
</reference>
<proteinExistence type="predicted"/>
<keyword evidence="3" id="KW-1185">Reference proteome</keyword>
<feature type="domain" description="Retrovirus-related Pol polyprotein from transposon TNT 1-94-like beta-barrel" evidence="1">
    <location>
        <begin position="88"/>
        <end position="160"/>
    </location>
</feature>
<comment type="caution">
    <text evidence="2">The sequence shown here is derived from an EMBL/GenBank/DDBJ whole genome shotgun (WGS) entry which is preliminary data.</text>
</comment>
<protein>
    <recommendedName>
        <fullName evidence="1">Retrovirus-related Pol polyprotein from transposon TNT 1-94-like beta-barrel domain-containing protein</fullName>
    </recommendedName>
</protein>
<evidence type="ECO:0000313" key="2">
    <source>
        <dbReference type="EMBL" id="KAJ5325103.1"/>
    </source>
</evidence>
<name>A0A9W9Q7F9_9EURO</name>
<accession>A0A9W9Q7F9</accession>
<dbReference type="InterPro" id="IPR054722">
    <property type="entry name" value="PolX-like_BBD"/>
</dbReference>
<gene>
    <name evidence="2" type="ORF">N7476_003703</name>
</gene>
<evidence type="ECO:0000259" key="1">
    <source>
        <dbReference type="Pfam" id="PF22936"/>
    </source>
</evidence>